<dbReference type="InterPro" id="IPR011057">
    <property type="entry name" value="Mss4-like_sf"/>
</dbReference>
<comment type="similarity">
    <text evidence="1">Belongs to the Gfa family.</text>
</comment>
<name>A0A5E4ZMZ0_9BURK</name>
<feature type="domain" description="CENP-V/GFA" evidence="5">
    <location>
        <begin position="30"/>
        <end position="131"/>
    </location>
</feature>
<accession>A0A5E4ZMZ0</accession>
<keyword evidence="2" id="KW-0479">Metal-binding</keyword>
<evidence type="ECO:0000259" key="5">
    <source>
        <dbReference type="PROSITE" id="PS51891"/>
    </source>
</evidence>
<reference evidence="6 7" key="1">
    <citation type="submission" date="2019-08" db="EMBL/GenBank/DDBJ databases">
        <authorList>
            <person name="Peeters C."/>
        </authorList>
    </citation>
    <scope>NUCLEOTIDE SEQUENCE [LARGE SCALE GENOMIC DNA]</scope>
    <source>
        <strain evidence="6 7">LMG 31118</strain>
    </source>
</reference>
<keyword evidence="7" id="KW-1185">Reference proteome</keyword>
<dbReference type="OrthoDB" id="327703at2"/>
<dbReference type="PROSITE" id="PS51891">
    <property type="entry name" value="CENP_V_GFA"/>
    <property type="match status" value="1"/>
</dbReference>
<organism evidence="6 7">
    <name type="scientific">Pandoraea captiosa</name>
    <dbReference type="NCBI Taxonomy" id="2508302"/>
    <lineage>
        <taxon>Bacteria</taxon>
        <taxon>Pseudomonadati</taxon>
        <taxon>Pseudomonadota</taxon>
        <taxon>Betaproteobacteria</taxon>
        <taxon>Burkholderiales</taxon>
        <taxon>Burkholderiaceae</taxon>
        <taxon>Pandoraea</taxon>
    </lineage>
</organism>
<evidence type="ECO:0000256" key="3">
    <source>
        <dbReference type="ARBA" id="ARBA00022833"/>
    </source>
</evidence>
<dbReference type="InterPro" id="IPR006913">
    <property type="entry name" value="CENP-V/GFA"/>
</dbReference>
<keyword evidence="3" id="KW-0862">Zinc</keyword>
<feature type="region of interest" description="Disordered" evidence="4">
    <location>
        <begin position="1"/>
        <end position="26"/>
    </location>
</feature>
<dbReference type="AlphaFoldDB" id="A0A5E4ZMZ0"/>
<dbReference type="Pfam" id="PF04828">
    <property type="entry name" value="GFA"/>
    <property type="match status" value="1"/>
</dbReference>
<feature type="compositionally biased region" description="Polar residues" evidence="4">
    <location>
        <begin position="1"/>
        <end position="19"/>
    </location>
</feature>
<dbReference type="Gene3D" id="2.170.150.70">
    <property type="match status" value="1"/>
</dbReference>
<evidence type="ECO:0000313" key="6">
    <source>
        <dbReference type="EMBL" id="VVE61782.1"/>
    </source>
</evidence>
<dbReference type="SUPFAM" id="SSF51316">
    <property type="entry name" value="Mss4-like"/>
    <property type="match status" value="1"/>
</dbReference>
<sequence length="148" mass="16133">MSSEISSGAKSEAQPQAQPQDRPEAQPAVHRGSCHCGAVRFEVLTSVEPATRCNCSLCRRRGALMTPAFPEANLRILAGRDALTLYQFNTRVAQHYFCKHCGIYPFHAARTMPGMWRANVGCLEDVADPYAIDHGVADGKTLSVVEDA</sequence>
<dbReference type="GO" id="GO:0046872">
    <property type="term" value="F:metal ion binding"/>
    <property type="evidence" value="ECO:0007669"/>
    <property type="project" value="UniProtKB-KW"/>
</dbReference>
<dbReference type="EMBL" id="CABPSQ010000001">
    <property type="protein sequence ID" value="VVE61782.1"/>
    <property type="molecule type" value="Genomic_DNA"/>
</dbReference>
<protein>
    <submittedName>
        <fullName evidence="6">Type I-B CRISPR-associated protein Cas8b1/Cst1</fullName>
    </submittedName>
</protein>
<dbReference type="PANTHER" id="PTHR28620:SF1">
    <property type="entry name" value="CENP-V_GFA DOMAIN-CONTAINING PROTEIN"/>
    <property type="match status" value="1"/>
</dbReference>
<evidence type="ECO:0000256" key="2">
    <source>
        <dbReference type="ARBA" id="ARBA00022723"/>
    </source>
</evidence>
<evidence type="ECO:0000256" key="1">
    <source>
        <dbReference type="ARBA" id="ARBA00005495"/>
    </source>
</evidence>
<dbReference type="GO" id="GO:0016846">
    <property type="term" value="F:carbon-sulfur lyase activity"/>
    <property type="evidence" value="ECO:0007669"/>
    <property type="project" value="InterPro"/>
</dbReference>
<proteinExistence type="inferred from homology"/>
<gene>
    <name evidence="6" type="ORF">PCA31118_00758</name>
</gene>
<dbReference type="InterPro" id="IPR052355">
    <property type="entry name" value="CENP-V-like"/>
</dbReference>
<evidence type="ECO:0000313" key="7">
    <source>
        <dbReference type="Proteomes" id="UP000414136"/>
    </source>
</evidence>
<evidence type="ECO:0000256" key="4">
    <source>
        <dbReference type="SAM" id="MobiDB-lite"/>
    </source>
</evidence>
<dbReference type="Proteomes" id="UP000414136">
    <property type="component" value="Unassembled WGS sequence"/>
</dbReference>
<dbReference type="PANTHER" id="PTHR28620">
    <property type="entry name" value="CENTROMERE PROTEIN V"/>
    <property type="match status" value="1"/>
</dbReference>